<dbReference type="GO" id="GO:0003700">
    <property type="term" value="F:DNA-binding transcription factor activity"/>
    <property type="evidence" value="ECO:0007669"/>
    <property type="project" value="InterPro"/>
</dbReference>
<name>A0A3M0GN06_9FLAO</name>
<dbReference type="SUPFAM" id="SSF88659">
    <property type="entry name" value="Sigma3 and sigma4 domains of RNA polymerase sigma factors"/>
    <property type="match status" value="1"/>
</dbReference>
<keyword evidence="2" id="KW-1185">Reference proteome</keyword>
<protein>
    <submittedName>
        <fullName evidence="1">Sigma-70 family RNA polymerase sigma factor</fullName>
    </submittedName>
</protein>
<dbReference type="AlphaFoldDB" id="A0A3M0GN06"/>
<dbReference type="OrthoDB" id="1226308at2"/>
<gene>
    <name evidence="1" type="ORF">EAX61_01680</name>
</gene>
<evidence type="ECO:0000313" key="2">
    <source>
        <dbReference type="Proteomes" id="UP000281985"/>
    </source>
</evidence>
<evidence type="ECO:0000313" key="1">
    <source>
        <dbReference type="EMBL" id="RMB64112.1"/>
    </source>
</evidence>
<comment type="caution">
    <text evidence="1">The sequence shown here is derived from an EMBL/GenBank/DDBJ whole genome shotgun (WGS) entry which is preliminary data.</text>
</comment>
<dbReference type="EMBL" id="REFV01000001">
    <property type="protein sequence ID" value="RMB64112.1"/>
    <property type="molecule type" value="Genomic_DNA"/>
</dbReference>
<organism evidence="1 2">
    <name type="scientific">Dokdonia sinensis</name>
    <dbReference type="NCBI Taxonomy" id="2479847"/>
    <lineage>
        <taxon>Bacteria</taxon>
        <taxon>Pseudomonadati</taxon>
        <taxon>Bacteroidota</taxon>
        <taxon>Flavobacteriia</taxon>
        <taxon>Flavobacteriales</taxon>
        <taxon>Flavobacteriaceae</taxon>
        <taxon>Dokdonia</taxon>
    </lineage>
</organism>
<dbReference type="SUPFAM" id="SSF88946">
    <property type="entry name" value="Sigma2 domain of RNA polymerase sigma factors"/>
    <property type="match status" value="1"/>
</dbReference>
<dbReference type="InterPro" id="IPR013324">
    <property type="entry name" value="RNA_pol_sigma_r3/r4-like"/>
</dbReference>
<sequence>MSDRKHILRTKNYRVQVTQYYKRLERYKSSGNKSAFYNVFVSIIPELRKYIKTRLQELLHQGHFPHNFYEEDDFVDDLFISVYEHFDTLESEEDFYMFLFSEMDRLLKKVERKEQDLHQPLEDIESYAKAERYRLREKMTAQLDGDIILKQELDDVSYASQQVDFKTVFEERSEKSVDAKIDKELTHSLTSKQVDELIKNLPQVARNIATLYIHFHLTIPEIIKVTQVSREEVRTIIDQIKKLIRTELFNV</sequence>
<dbReference type="RefSeq" id="WP_121915908.1">
    <property type="nucleotide sequence ID" value="NZ_REFV01000001.1"/>
</dbReference>
<dbReference type="Proteomes" id="UP000281985">
    <property type="component" value="Unassembled WGS sequence"/>
</dbReference>
<dbReference type="Gene3D" id="1.20.140.160">
    <property type="match status" value="1"/>
</dbReference>
<reference evidence="1 2" key="1">
    <citation type="submission" date="2018-10" db="EMBL/GenBank/DDBJ databases">
        <title>Dokdonia luteus sp. nov., isolated from sea water.</title>
        <authorList>
            <person name="Zhou L.Y."/>
            <person name="Du Z.J."/>
        </authorList>
    </citation>
    <scope>NUCLEOTIDE SEQUENCE [LARGE SCALE GENOMIC DNA]</scope>
    <source>
        <strain evidence="1 2">SH27</strain>
    </source>
</reference>
<proteinExistence type="predicted"/>
<accession>A0A3M0GN06</accession>
<dbReference type="GO" id="GO:0006352">
    <property type="term" value="P:DNA-templated transcription initiation"/>
    <property type="evidence" value="ECO:0007669"/>
    <property type="project" value="InterPro"/>
</dbReference>
<dbReference type="InterPro" id="IPR013325">
    <property type="entry name" value="RNA_pol_sigma_r2"/>
</dbReference>